<keyword evidence="3" id="KW-1003">Cell membrane</keyword>
<dbReference type="GO" id="GO:0005886">
    <property type="term" value="C:plasma membrane"/>
    <property type="evidence" value="ECO:0007669"/>
    <property type="project" value="UniProtKB-SubCell"/>
</dbReference>
<evidence type="ECO:0000256" key="6">
    <source>
        <dbReference type="ARBA" id="ARBA00022989"/>
    </source>
</evidence>
<dbReference type="OrthoDB" id="9769404at2"/>
<evidence type="ECO:0000256" key="7">
    <source>
        <dbReference type="ARBA" id="ARBA00023002"/>
    </source>
</evidence>
<dbReference type="GO" id="GO:0008940">
    <property type="term" value="F:nitrate reductase activity"/>
    <property type="evidence" value="ECO:0007669"/>
    <property type="project" value="TreeGrafter"/>
</dbReference>
<keyword evidence="6 9" id="KW-1133">Transmembrane helix</keyword>
<proteinExistence type="predicted"/>
<feature type="transmembrane region" description="Helical" evidence="9">
    <location>
        <begin position="183"/>
        <end position="205"/>
    </location>
</feature>
<accession>I3CF67</accession>
<dbReference type="GO" id="GO:0009055">
    <property type="term" value="F:electron transfer activity"/>
    <property type="evidence" value="ECO:0007669"/>
    <property type="project" value="TreeGrafter"/>
</dbReference>
<evidence type="ECO:0000256" key="5">
    <source>
        <dbReference type="ARBA" id="ARBA00022982"/>
    </source>
</evidence>
<dbReference type="SUPFAM" id="SSF103501">
    <property type="entry name" value="Respiratory nitrate reductase 1 gamma chain"/>
    <property type="match status" value="1"/>
</dbReference>
<evidence type="ECO:0000256" key="3">
    <source>
        <dbReference type="ARBA" id="ARBA00022475"/>
    </source>
</evidence>
<dbReference type="InterPro" id="IPR036197">
    <property type="entry name" value="NarG-like_sf"/>
</dbReference>
<evidence type="ECO:0000313" key="11">
    <source>
        <dbReference type="EMBL" id="EIJ42260.1"/>
    </source>
</evidence>
<gene>
    <name evidence="11" type="ORF">BegalDRAFT_1366</name>
</gene>
<evidence type="ECO:0000256" key="1">
    <source>
        <dbReference type="ARBA" id="ARBA00004651"/>
    </source>
</evidence>
<keyword evidence="7" id="KW-0560">Oxidoreductase</keyword>
<dbReference type="EMBL" id="JH600070">
    <property type="protein sequence ID" value="EIJ42260.1"/>
    <property type="molecule type" value="Genomic_DNA"/>
</dbReference>
<keyword evidence="12" id="KW-1185">Reference proteome</keyword>
<dbReference type="RefSeq" id="WP_002685043.1">
    <property type="nucleotide sequence ID" value="NZ_JH600070.1"/>
</dbReference>
<feature type="domain" description="NarG-like" evidence="10">
    <location>
        <begin position="49"/>
        <end position="215"/>
    </location>
</feature>
<evidence type="ECO:0000256" key="2">
    <source>
        <dbReference type="ARBA" id="ARBA00022448"/>
    </source>
</evidence>
<name>I3CF67_9GAMM</name>
<dbReference type="InterPro" id="IPR023234">
    <property type="entry name" value="NarG-like_domain"/>
</dbReference>
<evidence type="ECO:0000256" key="9">
    <source>
        <dbReference type="SAM" id="Phobius"/>
    </source>
</evidence>
<reference evidence="11 12" key="1">
    <citation type="submission" date="2011-11" db="EMBL/GenBank/DDBJ databases">
        <title>Improved High-Quality Draft sequence of Beggiatoa alba B18lD.</title>
        <authorList>
            <consortium name="US DOE Joint Genome Institute"/>
            <person name="Lucas S."/>
            <person name="Han J."/>
            <person name="Lapidus A."/>
            <person name="Cheng J.-F."/>
            <person name="Goodwin L."/>
            <person name="Pitluck S."/>
            <person name="Peters L."/>
            <person name="Mikhailova N."/>
            <person name="Held B."/>
            <person name="Detter J.C."/>
            <person name="Han C."/>
            <person name="Tapia R."/>
            <person name="Land M."/>
            <person name="Hauser L."/>
            <person name="Kyrpides N."/>
            <person name="Ivanova N."/>
            <person name="Pagani I."/>
            <person name="Samuel K."/>
            <person name="Teske A."/>
            <person name="Mueller J."/>
            <person name="Woyke T."/>
        </authorList>
    </citation>
    <scope>NUCLEOTIDE SEQUENCE [LARGE SCALE GENOMIC DNA]</scope>
    <source>
        <strain evidence="11 12">B18LD</strain>
    </source>
</reference>
<evidence type="ECO:0000313" key="12">
    <source>
        <dbReference type="Proteomes" id="UP000005744"/>
    </source>
</evidence>
<evidence type="ECO:0000256" key="8">
    <source>
        <dbReference type="ARBA" id="ARBA00023136"/>
    </source>
</evidence>
<keyword evidence="5" id="KW-0249">Electron transport</keyword>
<protein>
    <submittedName>
        <fullName evidence="11">Nitrate reductase gamma subunit</fullName>
    </submittedName>
</protein>
<dbReference type="GO" id="GO:0019645">
    <property type="term" value="P:anaerobic electron transport chain"/>
    <property type="evidence" value="ECO:0007669"/>
    <property type="project" value="TreeGrafter"/>
</dbReference>
<feature type="transmembrane region" description="Helical" evidence="9">
    <location>
        <begin position="7"/>
        <end position="30"/>
    </location>
</feature>
<keyword evidence="2" id="KW-0813">Transport</keyword>
<dbReference type="Proteomes" id="UP000005744">
    <property type="component" value="Unassembled WGS sequence"/>
</dbReference>
<dbReference type="PANTHER" id="PTHR30598">
    <property type="entry name" value="NITRATE REDUCTASE PRIVATE CHAPERONE, REDOX ENZYME MATURATION PROTEIN REMP FAMILY"/>
    <property type="match status" value="1"/>
</dbReference>
<keyword evidence="4 9" id="KW-0812">Transmembrane</keyword>
<sequence length="230" mass="26625">MTELLTAFYALSFYLATSVFFIGTAVKIYQYATTPAPLKIPLTPAPLTLIGVIWRQLKEILFFRSLFYANSWIWLFSWSFHIALIFIFLRHLRYILDPIPPFIFTIQPLGIYAGFIFIFGLIGLLLRRLCLERIRYISSPSDYLMLLLLLLIAGSGLLMRFILHTDIVQFKIFMRSLFSFQWQAIPTDPVLLLHLGSALLLLLLFPFSKLLHATGVFFSPSRYQVDNSRT</sequence>
<dbReference type="STRING" id="395493.BegalDRAFT_1366"/>
<dbReference type="Pfam" id="PF02665">
    <property type="entry name" value="Nitrate_red_gam"/>
    <property type="match status" value="1"/>
</dbReference>
<comment type="subcellular location">
    <subcellularLocation>
        <location evidence="1">Cell membrane</location>
        <topology evidence="1">Multi-pass membrane protein</topology>
    </subcellularLocation>
</comment>
<dbReference type="HOGENOM" id="CLU_067516_1_0_6"/>
<dbReference type="eggNOG" id="COG2181">
    <property type="taxonomic scope" value="Bacteria"/>
</dbReference>
<dbReference type="AlphaFoldDB" id="I3CF67"/>
<feature type="transmembrane region" description="Helical" evidence="9">
    <location>
        <begin position="109"/>
        <end position="131"/>
    </location>
</feature>
<dbReference type="GO" id="GO:0020037">
    <property type="term" value="F:heme binding"/>
    <property type="evidence" value="ECO:0007669"/>
    <property type="project" value="TreeGrafter"/>
</dbReference>
<feature type="transmembrane region" description="Helical" evidence="9">
    <location>
        <begin position="66"/>
        <end position="89"/>
    </location>
</feature>
<feature type="transmembrane region" description="Helical" evidence="9">
    <location>
        <begin position="143"/>
        <end position="163"/>
    </location>
</feature>
<evidence type="ECO:0000259" key="10">
    <source>
        <dbReference type="Pfam" id="PF02665"/>
    </source>
</evidence>
<evidence type="ECO:0000256" key="4">
    <source>
        <dbReference type="ARBA" id="ARBA00022692"/>
    </source>
</evidence>
<dbReference type="PANTHER" id="PTHR30598:SF3">
    <property type="entry name" value="RESPIRATORY NITRATE REDUCTASE 1 GAMMA CHAIN"/>
    <property type="match status" value="1"/>
</dbReference>
<dbReference type="InterPro" id="IPR051936">
    <property type="entry name" value="Heme-iron_electron_transfer"/>
</dbReference>
<organism evidence="11 12">
    <name type="scientific">Beggiatoa alba B18LD</name>
    <dbReference type="NCBI Taxonomy" id="395493"/>
    <lineage>
        <taxon>Bacteria</taxon>
        <taxon>Pseudomonadati</taxon>
        <taxon>Pseudomonadota</taxon>
        <taxon>Gammaproteobacteria</taxon>
        <taxon>Thiotrichales</taxon>
        <taxon>Thiotrichaceae</taxon>
        <taxon>Beggiatoa</taxon>
    </lineage>
</organism>
<keyword evidence="8 9" id="KW-0472">Membrane</keyword>
<dbReference type="Gene3D" id="1.20.950.20">
    <property type="entry name" value="Transmembrane di-heme cytochromes, Chain C"/>
    <property type="match status" value="1"/>
</dbReference>